<dbReference type="Pfam" id="PF00877">
    <property type="entry name" value="NLPC_P60"/>
    <property type="match status" value="1"/>
</dbReference>
<reference evidence="7 8" key="1">
    <citation type="submission" date="2023-07" db="EMBL/GenBank/DDBJ databases">
        <title>Genomic Encyclopedia of Type Strains, Phase IV (KMG-IV): sequencing the most valuable type-strain genomes for metagenomic binning, comparative biology and taxonomic classification.</title>
        <authorList>
            <person name="Goeker M."/>
        </authorList>
    </citation>
    <scope>NUCLEOTIDE SEQUENCE [LARGE SCALE GENOMIC DNA]</scope>
    <source>
        <strain evidence="7 8">DSM 4006</strain>
    </source>
</reference>
<dbReference type="EMBL" id="JAUSTP010000012">
    <property type="protein sequence ID" value="MDQ0189926.1"/>
    <property type="molecule type" value="Genomic_DNA"/>
</dbReference>
<dbReference type="Proteomes" id="UP001232973">
    <property type="component" value="Unassembled WGS sequence"/>
</dbReference>
<comment type="similarity">
    <text evidence="1">Belongs to the peptidase C40 family.</text>
</comment>
<feature type="domain" description="NlpC/P60" evidence="6">
    <location>
        <begin position="166"/>
        <end position="290"/>
    </location>
</feature>
<dbReference type="InterPro" id="IPR051202">
    <property type="entry name" value="Peptidase_C40"/>
</dbReference>
<accession>A0ABT9XHZ9</accession>
<dbReference type="PANTHER" id="PTHR47053:SF1">
    <property type="entry name" value="MUREIN DD-ENDOPEPTIDASE MEPH-RELATED"/>
    <property type="match status" value="1"/>
</dbReference>
<gene>
    <name evidence="7" type="ORF">J2S03_001789</name>
</gene>
<dbReference type="PANTHER" id="PTHR47053">
    <property type="entry name" value="MUREIN DD-ENDOPEPTIDASE MEPH-RELATED"/>
    <property type="match status" value="1"/>
</dbReference>
<feature type="region of interest" description="Disordered" evidence="5">
    <location>
        <begin position="1"/>
        <end position="22"/>
    </location>
</feature>
<dbReference type="SUPFAM" id="SSF54001">
    <property type="entry name" value="Cysteine proteinases"/>
    <property type="match status" value="1"/>
</dbReference>
<dbReference type="InterPro" id="IPR000064">
    <property type="entry name" value="NLP_P60_dom"/>
</dbReference>
<keyword evidence="2" id="KW-0645">Protease</keyword>
<sequence>MNSNASNTQGANTQTANTSQSGAIASAAAYQIKSTTYEPKSGTVTIHVVPSQGQSHPDRDLIDVGTNEGAVNYATSKFSTKTVRRVVLTSDDASSTASAAALRTSTARPIYRIISVPAATAAPNTASPSLPPLSTFSGGADTPLPPPGARMDTSMTPVAGLNAARTAKTKAVLGVARTKLGTPYIWGHNEDRGQYGFDCSNFTEYVYHHALGYIITTYSTGQYKSVGVPIPRSQMQPGDLIAFEQGQHVGIYAGNNQAIQCGGGLKKVGYISVKPGTYWGNHISAVKRMY</sequence>
<evidence type="ECO:0000256" key="2">
    <source>
        <dbReference type="ARBA" id="ARBA00022670"/>
    </source>
</evidence>
<evidence type="ECO:0000313" key="8">
    <source>
        <dbReference type="Proteomes" id="UP001232973"/>
    </source>
</evidence>
<dbReference type="PROSITE" id="PS51935">
    <property type="entry name" value="NLPC_P60"/>
    <property type="match status" value="1"/>
</dbReference>
<name>A0ABT9XHZ9_9BACL</name>
<evidence type="ECO:0000256" key="5">
    <source>
        <dbReference type="SAM" id="MobiDB-lite"/>
    </source>
</evidence>
<evidence type="ECO:0000259" key="6">
    <source>
        <dbReference type="PROSITE" id="PS51935"/>
    </source>
</evidence>
<dbReference type="GO" id="GO:0016787">
    <property type="term" value="F:hydrolase activity"/>
    <property type="evidence" value="ECO:0007669"/>
    <property type="project" value="UniProtKB-KW"/>
</dbReference>
<protein>
    <submittedName>
        <fullName evidence="7">Cell wall-associated NlpC family hydrolase</fullName>
    </submittedName>
</protein>
<dbReference type="InterPro" id="IPR038765">
    <property type="entry name" value="Papain-like_cys_pep_sf"/>
</dbReference>
<keyword evidence="4" id="KW-0788">Thiol protease</keyword>
<keyword evidence="8" id="KW-1185">Reference proteome</keyword>
<comment type="caution">
    <text evidence="7">The sequence shown here is derived from an EMBL/GenBank/DDBJ whole genome shotgun (WGS) entry which is preliminary data.</text>
</comment>
<keyword evidence="3 7" id="KW-0378">Hydrolase</keyword>
<dbReference type="Gene3D" id="3.90.1720.10">
    <property type="entry name" value="endopeptidase domain like (from Nostoc punctiforme)"/>
    <property type="match status" value="1"/>
</dbReference>
<dbReference type="RefSeq" id="WP_274456961.1">
    <property type="nucleotide sequence ID" value="NZ_CP067097.1"/>
</dbReference>
<evidence type="ECO:0000256" key="3">
    <source>
        <dbReference type="ARBA" id="ARBA00022801"/>
    </source>
</evidence>
<evidence type="ECO:0000256" key="1">
    <source>
        <dbReference type="ARBA" id="ARBA00007074"/>
    </source>
</evidence>
<organism evidence="7 8">
    <name type="scientific">Alicyclobacillus cycloheptanicus</name>
    <dbReference type="NCBI Taxonomy" id="1457"/>
    <lineage>
        <taxon>Bacteria</taxon>
        <taxon>Bacillati</taxon>
        <taxon>Bacillota</taxon>
        <taxon>Bacilli</taxon>
        <taxon>Bacillales</taxon>
        <taxon>Alicyclobacillaceae</taxon>
        <taxon>Alicyclobacillus</taxon>
    </lineage>
</organism>
<proteinExistence type="inferred from homology"/>
<evidence type="ECO:0000313" key="7">
    <source>
        <dbReference type="EMBL" id="MDQ0189926.1"/>
    </source>
</evidence>
<feature type="compositionally biased region" description="Low complexity" evidence="5">
    <location>
        <begin position="1"/>
        <end position="20"/>
    </location>
</feature>
<evidence type="ECO:0000256" key="4">
    <source>
        <dbReference type="ARBA" id="ARBA00022807"/>
    </source>
</evidence>